<evidence type="ECO:0000256" key="1">
    <source>
        <dbReference type="SAM" id="Coils"/>
    </source>
</evidence>
<dbReference type="AlphaFoldDB" id="A0ABD3PN79"/>
<reference evidence="2 3" key="1">
    <citation type="submission" date="2024-10" db="EMBL/GenBank/DDBJ databases">
        <title>Updated reference genomes for cyclostephanoid diatoms.</title>
        <authorList>
            <person name="Roberts W.R."/>
            <person name="Alverson A.J."/>
        </authorList>
    </citation>
    <scope>NUCLEOTIDE SEQUENCE [LARGE SCALE GENOMIC DNA]</scope>
    <source>
        <strain evidence="2 3">AJA010-31</strain>
    </source>
</reference>
<feature type="coiled-coil region" evidence="1">
    <location>
        <begin position="117"/>
        <end position="151"/>
    </location>
</feature>
<dbReference type="EMBL" id="JALLPJ020000536">
    <property type="protein sequence ID" value="KAL3789184.1"/>
    <property type="molecule type" value="Genomic_DNA"/>
</dbReference>
<dbReference type="Proteomes" id="UP001530400">
    <property type="component" value="Unassembled WGS sequence"/>
</dbReference>
<protein>
    <submittedName>
        <fullName evidence="2">Uncharacterized protein</fullName>
    </submittedName>
</protein>
<sequence length="459" mass="51570">IAQGAKKTGDVIKAFANRFNAELSVLSARVTSLNVAAPGPSDPLDAMLSTTGVPPPQGQLYLAGYHHYKTNRYAVGRTVAEESRFNTHGWNCVCVFESDYEMKEWIRLRNPLAPPSSTDHSAEIAALSVRINELQEQLAEVKKSVASEKGVSAGGESFDSPEEIAELIHREGVDPKRLIGAAVDFVSFFAHERDGRIDELTLEMKQMKMVGIENIAQLHYIGSFRHMQPSRFLNSSNTIVQHGDRFPMLANAVAWHGDALVKGGNIELEKTISETSKQIDLYFEQYLPPGRLRDLCIRLNLDTTRWAAKFITYSNRELKEVANYGIPEVKTYTLLSDQWITVLMAFWSSRMLMQEFSSEYIMETHVIMKEFADLEFKAHNLISSVFIRFLAEETGSNFSSGLTAKLQEILQDVEELKKSVGKKNKGINRHLDSHTEHLKLICPKVDVKFKPLSNSDAEA</sequence>
<keyword evidence="3" id="KW-1185">Reference proteome</keyword>
<evidence type="ECO:0000313" key="2">
    <source>
        <dbReference type="EMBL" id="KAL3789184.1"/>
    </source>
</evidence>
<keyword evidence="1" id="KW-0175">Coiled coil</keyword>
<proteinExistence type="predicted"/>
<organism evidence="2 3">
    <name type="scientific">Cyclotella atomus</name>
    <dbReference type="NCBI Taxonomy" id="382360"/>
    <lineage>
        <taxon>Eukaryota</taxon>
        <taxon>Sar</taxon>
        <taxon>Stramenopiles</taxon>
        <taxon>Ochrophyta</taxon>
        <taxon>Bacillariophyta</taxon>
        <taxon>Coscinodiscophyceae</taxon>
        <taxon>Thalassiosirophycidae</taxon>
        <taxon>Stephanodiscales</taxon>
        <taxon>Stephanodiscaceae</taxon>
        <taxon>Cyclotella</taxon>
    </lineage>
</organism>
<evidence type="ECO:0000313" key="3">
    <source>
        <dbReference type="Proteomes" id="UP001530400"/>
    </source>
</evidence>
<comment type="caution">
    <text evidence="2">The sequence shown here is derived from an EMBL/GenBank/DDBJ whole genome shotgun (WGS) entry which is preliminary data.</text>
</comment>
<feature type="non-terminal residue" evidence="2">
    <location>
        <position position="1"/>
    </location>
</feature>
<gene>
    <name evidence="2" type="ORF">ACHAWO_008211</name>
</gene>
<name>A0ABD3PN79_9STRA</name>
<accession>A0ABD3PN79</accession>